<evidence type="ECO:0000313" key="1">
    <source>
        <dbReference type="EMBL" id="MCG2587576.1"/>
    </source>
</evidence>
<proteinExistence type="predicted"/>
<sequence length="219" mass="25786">MDIFKLIFEHDLRLDELRERHLDRSSQEVSASIEDFMKPDPTYSKFYISGTVLNRKTFGLDRIKHFPQVMDSLSKALNGFNIFLDDTPVELQNAVKEAEIGWPILLSENNEIEWDPEMLVIDDESNVGHKKSELAQVLKSGDLVLYKEKAHQGFDLHLFSQDNIYPKLFYPLRELVNEEFRFFSINGKRIRSERQFYFETWALHQPPHGVEEVYTDTEI</sequence>
<comment type="caution">
    <text evidence="1">The sequence shown here is derived from an EMBL/GenBank/DDBJ whole genome shotgun (WGS) entry which is preliminary data.</text>
</comment>
<gene>
    <name evidence="1" type="ORF">L6773_03285</name>
</gene>
<accession>A0ABS9K9Q2</accession>
<reference evidence="1" key="1">
    <citation type="submission" date="2022-01" db="EMBL/GenBank/DDBJ databases">
        <authorList>
            <person name="Wang Y."/>
        </authorList>
    </citation>
    <scope>NUCLEOTIDE SEQUENCE</scope>
    <source>
        <strain evidence="1">WB101</strain>
    </source>
</reference>
<keyword evidence="2" id="KW-1185">Reference proteome</keyword>
<organism evidence="1 2">
    <name type="scientific">Rhodohalobacter sulfatireducens</name>
    <dbReference type="NCBI Taxonomy" id="2911366"/>
    <lineage>
        <taxon>Bacteria</taxon>
        <taxon>Pseudomonadati</taxon>
        <taxon>Balneolota</taxon>
        <taxon>Balneolia</taxon>
        <taxon>Balneolales</taxon>
        <taxon>Balneolaceae</taxon>
        <taxon>Rhodohalobacter</taxon>
    </lineage>
</organism>
<dbReference type="EMBL" id="JAKLWS010000002">
    <property type="protein sequence ID" value="MCG2587576.1"/>
    <property type="molecule type" value="Genomic_DNA"/>
</dbReference>
<dbReference type="Proteomes" id="UP001165366">
    <property type="component" value="Unassembled WGS sequence"/>
</dbReference>
<name>A0ABS9K9Q2_9BACT</name>
<evidence type="ECO:0000313" key="2">
    <source>
        <dbReference type="Proteomes" id="UP001165366"/>
    </source>
</evidence>
<dbReference type="RefSeq" id="WP_237852420.1">
    <property type="nucleotide sequence ID" value="NZ_JAKLWS010000002.1"/>
</dbReference>
<reference evidence="1" key="2">
    <citation type="submission" date="2024-05" db="EMBL/GenBank/DDBJ databases">
        <title>Rhodohalobacter halophilus gen. nov., sp. nov., a moderately halophilic member of the family Balneolaceae.</title>
        <authorList>
            <person name="Xia J."/>
        </authorList>
    </citation>
    <scope>NUCLEOTIDE SEQUENCE</scope>
    <source>
        <strain evidence="1">WB101</strain>
    </source>
</reference>
<protein>
    <submittedName>
        <fullName evidence="1">Uncharacterized protein</fullName>
    </submittedName>
</protein>